<accession>A0A7L5AKG8</accession>
<evidence type="ECO:0000256" key="1">
    <source>
        <dbReference type="SAM" id="Phobius"/>
    </source>
</evidence>
<proteinExistence type="predicted"/>
<dbReference type="RefSeq" id="WP_236966477.1">
    <property type="nucleotide sequence ID" value="NZ_CP017146.1"/>
</dbReference>
<reference evidence="2 3" key="1">
    <citation type="submission" date="2016-09" db="EMBL/GenBank/DDBJ databases">
        <title>Complete genome sequence of microbes from the polar regions.</title>
        <authorList>
            <person name="Liao L."/>
            <person name="Chen B."/>
        </authorList>
    </citation>
    <scope>NUCLEOTIDE SEQUENCE [LARGE SCALE GENOMIC DNA]</scope>
    <source>
        <strain evidence="2 3">ZS314</strain>
    </source>
</reference>
<feature type="transmembrane region" description="Helical" evidence="1">
    <location>
        <begin position="82"/>
        <end position="105"/>
    </location>
</feature>
<keyword evidence="1" id="KW-0472">Membrane</keyword>
<feature type="transmembrane region" description="Helical" evidence="1">
    <location>
        <begin position="47"/>
        <end position="70"/>
    </location>
</feature>
<evidence type="ECO:0000313" key="2">
    <source>
        <dbReference type="EMBL" id="QHO69611.1"/>
    </source>
</evidence>
<sequence length="110" mass="11542">MSLFVTFGFSLASPLAGVVFSGLPVVFAVALFVLAAADRDQLRGRGCLSAASPFWILLSPIGYLAVRWLTVRQYGGSGSSPLIALAAQLVLLSAIFMVWSGLLGFGDMSN</sequence>
<dbReference type="AlphaFoldDB" id="A0A7L5AKG8"/>
<dbReference type="EMBL" id="CP017146">
    <property type="protein sequence ID" value="QHO69611.1"/>
    <property type="molecule type" value="Genomic_DNA"/>
</dbReference>
<feature type="transmembrane region" description="Helical" evidence="1">
    <location>
        <begin position="12"/>
        <end position="35"/>
    </location>
</feature>
<dbReference type="Proteomes" id="UP000464507">
    <property type="component" value="Chromosome"/>
</dbReference>
<dbReference type="KEGG" id="mant:BHD05_08125"/>
<keyword evidence="3" id="KW-1185">Reference proteome</keyword>
<organism evidence="2 3">
    <name type="scientific">Marisediminicola antarctica</name>
    <dbReference type="NCBI Taxonomy" id="674079"/>
    <lineage>
        <taxon>Bacteria</taxon>
        <taxon>Bacillati</taxon>
        <taxon>Actinomycetota</taxon>
        <taxon>Actinomycetes</taxon>
        <taxon>Micrococcales</taxon>
        <taxon>Microbacteriaceae</taxon>
        <taxon>Marisediminicola</taxon>
    </lineage>
</organism>
<name>A0A7L5AKG8_9MICO</name>
<protein>
    <submittedName>
        <fullName evidence="2">Uncharacterized protein</fullName>
    </submittedName>
</protein>
<evidence type="ECO:0000313" key="3">
    <source>
        <dbReference type="Proteomes" id="UP000464507"/>
    </source>
</evidence>
<keyword evidence="1" id="KW-0812">Transmembrane</keyword>
<keyword evidence="1" id="KW-1133">Transmembrane helix</keyword>
<gene>
    <name evidence="2" type="ORF">BHD05_08125</name>
</gene>